<dbReference type="SUPFAM" id="SSF82109">
    <property type="entry name" value="MIR domain"/>
    <property type="match status" value="1"/>
</dbReference>
<dbReference type="Gene3D" id="2.80.10.50">
    <property type="match status" value="1"/>
</dbReference>
<organism evidence="17 18">
    <name type="scientific">Lachancea quebecensis</name>
    <dbReference type="NCBI Taxonomy" id="1654605"/>
    <lineage>
        <taxon>Eukaryota</taxon>
        <taxon>Fungi</taxon>
        <taxon>Dikarya</taxon>
        <taxon>Ascomycota</taxon>
        <taxon>Saccharomycotina</taxon>
        <taxon>Saccharomycetes</taxon>
        <taxon>Saccharomycetales</taxon>
        <taxon>Saccharomycetaceae</taxon>
        <taxon>Lachancea</taxon>
    </lineage>
</organism>
<keyword evidence="12" id="KW-0325">Glycoprotein</keyword>
<evidence type="ECO:0000256" key="4">
    <source>
        <dbReference type="ARBA" id="ARBA00012839"/>
    </source>
</evidence>
<proteinExistence type="inferred from homology"/>
<dbReference type="InterPro" id="IPR036300">
    <property type="entry name" value="MIR_dom_sf"/>
</dbReference>
<dbReference type="EC" id="2.4.1.109" evidence="4 15"/>
<dbReference type="GO" id="GO:0004169">
    <property type="term" value="F:dolichyl-phosphate-mannose-protein mannosyltransferase activity"/>
    <property type="evidence" value="ECO:0007669"/>
    <property type="project" value="UniProtKB-UniRule"/>
</dbReference>
<dbReference type="OrthoDB" id="292747at2759"/>
<dbReference type="InterPro" id="IPR016093">
    <property type="entry name" value="MIR_motif"/>
</dbReference>
<feature type="domain" description="MIR" evidence="16">
    <location>
        <begin position="478"/>
        <end position="536"/>
    </location>
</feature>
<evidence type="ECO:0000313" key="17">
    <source>
        <dbReference type="EMBL" id="CUS24544.1"/>
    </source>
</evidence>
<evidence type="ECO:0000256" key="2">
    <source>
        <dbReference type="ARBA" id="ARBA00004922"/>
    </source>
</evidence>
<evidence type="ECO:0000259" key="16">
    <source>
        <dbReference type="PROSITE" id="PS50919"/>
    </source>
</evidence>
<dbReference type="CDD" id="cd23284">
    <property type="entry name" value="beta-trefoil_MIR_PMT2-like"/>
    <property type="match status" value="1"/>
</dbReference>
<keyword evidence="5 15" id="KW-0328">Glycosyltransferase</keyword>
<dbReference type="Pfam" id="PF16192">
    <property type="entry name" value="PMT_4TMC"/>
    <property type="match status" value="1"/>
</dbReference>
<feature type="domain" description="MIR" evidence="16">
    <location>
        <begin position="407"/>
        <end position="463"/>
    </location>
</feature>
<evidence type="ECO:0000256" key="12">
    <source>
        <dbReference type="ARBA" id="ARBA00023180"/>
    </source>
</evidence>
<sequence length="754" mass="86128">MSSSGFLPKTSELNLRERRKNFDGDQLSDAEDNELHENHNEKLVGAHGVELKERKFAKFANIGGIVAITLLSFYVRFMKIDASDIVVWDEAHFGKFGSYYIKHEFYHDVHPPLGKMLIALSEYLAGFDGNFDFSSGDPYPNGVNFKFMRQFNATFGALCAPIMLLSAQNLGLSTLCSYLLGLMVALELSYISLSKFILLDSMLLFFTATTFHCITEIHKLRGKQFTKKWSLWMLLLGLSIGCVCSVKWVGLFITIIAGIYTVVDLLSYHYDQNMSRLRYYKHWLIRIIDLIVIPFMIYLFCFKVHFAILSRSGTGDAATNTLFQVNLDGNNIEIGPRDVAYGSELTIRSHGLSPNLLHSHVQLYPLGSGQHQVTGYGHSDDNNRWIVKFSRESGLSLDNSTILDSNNFLLRDNSEIRLVHKNTQANLHSHEIPAHVSKNSYEVSGYGDEVIGDIKDDWVIEIVEQLDSSNSSLPQEDPSVLHPISTSFRLRHKDLGCYLATTGLAYPAWGFKQAEIVCKHSWTKRDKSTWWNIEDHWNPTMEKTEGYIPPKSKFWADFVLINFAMASSNNALVPDEDKYDSLASEAWEWPILHVGLRMCGWGQHAVKYFLMGSPFQTWLSTGSLIVFVFIILRLAYKWRRQSIFLTTDFLSKVGMQGVLPFLAWLLHYLPFVAMGRVTYVHHYVPALYFALLVLGFVLETCVPKRFYMNYIIYAFLYAGCVYIYILFSPIAQGMQGSAINFRYLQWFNTWSIAL</sequence>
<feature type="transmembrane region" description="Helical" evidence="15">
    <location>
        <begin position="234"/>
        <end position="263"/>
    </location>
</feature>
<comment type="similarity">
    <text evidence="3 15">Belongs to the glycosyltransferase 39 family.</text>
</comment>
<evidence type="ECO:0000256" key="9">
    <source>
        <dbReference type="ARBA" id="ARBA00022824"/>
    </source>
</evidence>
<evidence type="ECO:0000256" key="15">
    <source>
        <dbReference type="RuleBase" id="RU367007"/>
    </source>
</evidence>
<keyword evidence="7 15" id="KW-0812">Transmembrane</keyword>
<keyword evidence="6 15" id="KW-0808">Transferase</keyword>
<dbReference type="Pfam" id="PF02815">
    <property type="entry name" value="MIR"/>
    <property type="match status" value="1"/>
</dbReference>
<evidence type="ECO:0000256" key="3">
    <source>
        <dbReference type="ARBA" id="ARBA00007222"/>
    </source>
</evidence>
<keyword evidence="8" id="KW-0677">Repeat</keyword>
<keyword evidence="9 15" id="KW-0256">Endoplasmic reticulum</keyword>
<evidence type="ECO:0000256" key="8">
    <source>
        <dbReference type="ARBA" id="ARBA00022737"/>
    </source>
</evidence>
<evidence type="ECO:0000256" key="11">
    <source>
        <dbReference type="ARBA" id="ARBA00023136"/>
    </source>
</evidence>
<evidence type="ECO:0000313" key="18">
    <source>
        <dbReference type="Proteomes" id="UP000236544"/>
    </source>
</evidence>
<comment type="catalytic activity">
    <reaction evidence="14 15">
        <text>a di-trans,poly-cis-dolichyl beta-D-mannosyl phosphate + L-seryl-[protein] = 3-O-(alpha-D-mannosyl)-L-seryl-[protein] + a di-trans,poly-cis-dolichyl phosphate + H(+)</text>
        <dbReference type="Rhea" id="RHEA:17377"/>
        <dbReference type="Rhea" id="RHEA-COMP:9863"/>
        <dbReference type="Rhea" id="RHEA-COMP:13546"/>
        <dbReference type="Rhea" id="RHEA-COMP:19498"/>
        <dbReference type="Rhea" id="RHEA-COMP:19501"/>
        <dbReference type="ChEBI" id="CHEBI:15378"/>
        <dbReference type="ChEBI" id="CHEBI:29999"/>
        <dbReference type="ChEBI" id="CHEBI:57683"/>
        <dbReference type="ChEBI" id="CHEBI:58211"/>
        <dbReference type="ChEBI" id="CHEBI:137321"/>
        <dbReference type="EC" id="2.4.1.109"/>
    </reaction>
</comment>
<dbReference type="PROSITE" id="PS50919">
    <property type="entry name" value="MIR"/>
    <property type="match status" value="3"/>
</dbReference>
<keyword evidence="10 15" id="KW-1133">Transmembrane helix</keyword>
<dbReference type="SMART" id="SM00472">
    <property type="entry name" value="MIR"/>
    <property type="match status" value="3"/>
</dbReference>
<name>A0A0P1KWH7_9SACH</name>
<feature type="transmembrane region" description="Helical" evidence="15">
    <location>
        <begin position="710"/>
        <end position="727"/>
    </location>
</feature>
<dbReference type="GO" id="GO:0005789">
    <property type="term" value="C:endoplasmic reticulum membrane"/>
    <property type="evidence" value="ECO:0007669"/>
    <property type="project" value="UniProtKB-SubCell"/>
</dbReference>
<dbReference type="InterPro" id="IPR003342">
    <property type="entry name" value="ArnT-like_N"/>
</dbReference>
<keyword evidence="11 15" id="KW-0472">Membrane</keyword>
<gene>
    <name evidence="17" type="ORF">LAQU0_S17e01332g</name>
</gene>
<evidence type="ECO:0000256" key="14">
    <source>
        <dbReference type="ARBA" id="ARBA00045102"/>
    </source>
</evidence>
<dbReference type="PANTHER" id="PTHR10050">
    <property type="entry name" value="DOLICHYL-PHOSPHATE-MANNOSE--PROTEIN MANNOSYLTRANSFERASE"/>
    <property type="match status" value="1"/>
</dbReference>
<evidence type="ECO:0000256" key="10">
    <source>
        <dbReference type="ARBA" id="ARBA00022989"/>
    </source>
</evidence>
<evidence type="ECO:0000256" key="7">
    <source>
        <dbReference type="ARBA" id="ARBA00022692"/>
    </source>
</evidence>
<feature type="transmembrane region" description="Helical" evidence="15">
    <location>
        <begin position="657"/>
        <end position="674"/>
    </location>
</feature>
<feature type="domain" description="MIR" evidence="16">
    <location>
        <begin position="336"/>
        <end position="390"/>
    </location>
</feature>
<feature type="transmembrane region" description="Helical" evidence="15">
    <location>
        <begin position="56"/>
        <end position="75"/>
    </location>
</feature>
<accession>A0A0P1KWH7</accession>
<dbReference type="InterPro" id="IPR027005">
    <property type="entry name" value="PMT-like"/>
</dbReference>
<feature type="transmembrane region" description="Helical" evidence="15">
    <location>
        <begin position="155"/>
        <end position="184"/>
    </location>
</feature>
<dbReference type="EMBL" id="LN890555">
    <property type="protein sequence ID" value="CUS24544.1"/>
    <property type="molecule type" value="Genomic_DNA"/>
</dbReference>
<protein>
    <recommendedName>
        <fullName evidence="4 15">Dolichyl-phosphate-mannose--protein mannosyltransferase</fullName>
        <ecNumber evidence="4 15">2.4.1.109</ecNumber>
    </recommendedName>
</protein>
<keyword evidence="18" id="KW-1185">Reference proteome</keyword>
<feature type="transmembrane region" description="Helical" evidence="15">
    <location>
        <begin position="617"/>
        <end position="636"/>
    </location>
</feature>
<evidence type="ECO:0000256" key="5">
    <source>
        <dbReference type="ARBA" id="ARBA00022676"/>
    </source>
</evidence>
<feature type="transmembrane region" description="Helical" evidence="15">
    <location>
        <begin position="680"/>
        <end position="698"/>
    </location>
</feature>
<feature type="transmembrane region" description="Helical" evidence="15">
    <location>
        <begin position="283"/>
        <end position="302"/>
    </location>
</feature>
<dbReference type="PANTHER" id="PTHR10050:SF52">
    <property type="entry name" value="DOLICHYL-PHOSPHATE-MANNOSE--PROTEIN MANNOSYLTRANSFERASE 6"/>
    <property type="match status" value="1"/>
</dbReference>
<evidence type="ECO:0000256" key="6">
    <source>
        <dbReference type="ARBA" id="ARBA00022679"/>
    </source>
</evidence>
<comment type="subcellular location">
    <subcellularLocation>
        <location evidence="1 15">Endoplasmic reticulum membrane</location>
        <topology evidence="1 15">Multi-pass membrane protein</topology>
    </subcellularLocation>
</comment>
<reference evidence="18" key="1">
    <citation type="submission" date="2015-10" db="EMBL/GenBank/DDBJ databases">
        <authorList>
            <person name="Devillers H."/>
        </authorList>
    </citation>
    <scope>NUCLEOTIDE SEQUENCE [LARGE SCALE GENOMIC DNA]</scope>
</reference>
<dbReference type="AlphaFoldDB" id="A0A0P1KWH7"/>
<evidence type="ECO:0000256" key="1">
    <source>
        <dbReference type="ARBA" id="ARBA00004477"/>
    </source>
</evidence>
<dbReference type="Proteomes" id="UP000236544">
    <property type="component" value="Unassembled WGS sequence"/>
</dbReference>
<dbReference type="UniPathway" id="UPA00378"/>
<dbReference type="Pfam" id="PF02366">
    <property type="entry name" value="PMT"/>
    <property type="match status" value="1"/>
</dbReference>
<comment type="pathway">
    <text evidence="2 15">Protein modification; protein glycosylation.</text>
</comment>
<comment type="function">
    <text evidence="15">Transfers mannose from Dol-P-mannose to Ser or Thr residues on proteins.</text>
</comment>
<dbReference type="InterPro" id="IPR032421">
    <property type="entry name" value="PMT_4TMC"/>
</dbReference>
<comment type="catalytic activity">
    <reaction evidence="13 15">
        <text>a di-trans,poly-cis-dolichyl beta-D-mannosyl phosphate + L-threonyl-[protein] = 3-O-(alpha-D-mannosyl)-L-threonyl-[protein] + a di-trans,poly-cis-dolichyl phosphate + H(+)</text>
        <dbReference type="Rhea" id="RHEA:53396"/>
        <dbReference type="Rhea" id="RHEA-COMP:11060"/>
        <dbReference type="Rhea" id="RHEA-COMP:13547"/>
        <dbReference type="Rhea" id="RHEA-COMP:19498"/>
        <dbReference type="Rhea" id="RHEA-COMP:19501"/>
        <dbReference type="ChEBI" id="CHEBI:15378"/>
        <dbReference type="ChEBI" id="CHEBI:30013"/>
        <dbReference type="ChEBI" id="CHEBI:57683"/>
        <dbReference type="ChEBI" id="CHEBI:58211"/>
        <dbReference type="ChEBI" id="CHEBI:137323"/>
        <dbReference type="EC" id="2.4.1.109"/>
    </reaction>
</comment>
<evidence type="ECO:0000256" key="13">
    <source>
        <dbReference type="ARBA" id="ARBA00045085"/>
    </source>
</evidence>